<evidence type="ECO:0000256" key="6">
    <source>
        <dbReference type="ARBA" id="ARBA00023136"/>
    </source>
</evidence>
<dbReference type="Proteomes" id="UP001458880">
    <property type="component" value="Unassembled WGS sequence"/>
</dbReference>
<proteinExistence type="predicted"/>
<dbReference type="Gene3D" id="1.20.1250.20">
    <property type="entry name" value="MFS general substrate transporter like domains"/>
    <property type="match status" value="2"/>
</dbReference>
<keyword evidence="6 7" id="KW-0472">Membrane</keyword>
<feature type="transmembrane region" description="Helical" evidence="7">
    <location>
        <begin position="358"/>
        <end position="378"/>
    </location>
</feature>
<keyword evidence="2" id="KW-0813">Transport</keyword>
<feature type="transmembrane region" description="Helical" evidence="7">
    <location>
        <begin position="210"/>
        <end position="228"/>
    </location>
</feature>
<evidence type="ECO:0000256" key="1">
    <source>
        <dbReference type="ARBA" id="ARBA00004141"/>
    </source>
</evidence>
<protein>
    <submittedName>
        <fullName evidence="8">Major Facilitator Superfamily</fullName>
    </submittedName>
</protein>
<feature type="transmembrane region" description="Helical" evidence="7">
    <location>
        <begin position="142"/>
        <end position="169"/>
    </location>
</feature>
<dbReference type="GO" id="GO:0015293">
    <property type="term" value="F:symporter activity"/>
    <property type="evidence" value="ECO:0007669"/>
    <property type="project" value="UniProtKB-KW"/>
</dbReference>
<feature type="transmembrane region" description="Helical" evidence="7">
    <location>
        <begin position="289"/>
        <end position="309"/>
    </location>
</feature>
<accession>A0AAW1KLL3</accession>
<dbReference type="EMBL" id="JASPKY010000213">
    <property type="protein sequence ID" value="KAK9720106.1"/>
    <property type="molecule type" value="Genomic_DNA"/>
</dbReference>
<evidence type="ECO:0000256" key="5">
    <source>
        <dbReference type="ARBA" id="ARBA00022989"/>
    </source>
</evidence>
<evidence type="ECO:0000256" key="4">
    <source>
        <dbReference type="ARBA" id="ARBA00022847"/>
    </source>
</evidence>
<feature type="transmembrane region" description="Helical" evidence="7">
    <location>
        <begin position="116"/>
        <end position="136"/>
    </location>
</feature>
<sequence>MGYHLPRFIPCRYIYMLLGFLGMLFTFAMMTNLAIAMVSMVNHTAIKILHEDDFRSIRGIVHFHLDTIPDDEILPEESPEDGTNIWSLSLQGIIISSYFWGYLLGQLPGARLSEDVSGAWTFFAGVSIHILGTLLIPEAGHIHYGLIIAIRVVQGFMGGFTFPATHFLLTRWAPPHERSLISSFVYSGGPMGNVSHSRVPWKSIARSGQVWILILTHSALCWGFYVNLTQLPLYMKMVLHFSLCYGRLADYLISTGKLPLTTVRRLSTVIAATVPALCCIAVPFTTSHVIAVCLMITGNTFFAAVFSGFQQAHMDIASRFAATLMSLTNSCGTVSGIIVPIFSGWMLDKDISMRSWQVIFFVTAGFYLSAAIIFGLFAKSDELPWNKDSYKEDE</sequence>
<dbReference type="AlphaFoldDB" id="A0AAW1KLL3"/>
<organism evidence="8 9">
    <name type="scientific">Popillia japonica</name>
    <name type="common">Japanese beetle</name>
    <dbReference type="NCBI Taxonomy" id="7064"/>
    <lineage>
        <taxon>Eukaryota</taxon>
        <taxon>Metazoa</taxon>
        <taxon>Ecdysozoa</taxon>
        <taxon>Arthropoda</taxon>
        <taxon>Hexapoda</taxon>
        <taxon>Insecta</taxon>
        <taxon>Pterygota</taxon>
        <taxon>Neoptera</taxon>
        <taxon>Endopterygota</taxon>
        <taxon>Coleoptera</taxon>
        <taxon>Polyphaga</taxon>
        <taxon>Scarabaeiformia</taxon>
        <taxon>Scarabaeidae</taxon>
        <taxon>Rutelinae</taxon>
        <taxon>Popillia</taxon>
    </lineage>
</organism>
<evidence type="ECO:0000313" key="9">
    <source>
        <dbReference type="Proteomes" id="UP001458880"/>
    </source>
</evidence>
<gene>
    <name evidence="8" type="ORF">QE152_g22271</name>
</gene>
<dbReference type="InterPro" id="IPR036259">
    <property type="entry name" value="MFS_trans_sf"/>
</dbReference>
<feature type="transmembrane region" description="Helical" evidence="7">
    <location>
        <begin position="265"/>
        <end position="283"/>
    </location>
</feature>
<dbReference type="Pfam" id="PF07690">
    <property type="entry name" value="MFS_1"/>
    <property type="match status" value="1"/>
</dbReference>
<keyword evidence="4" id="KW-0769">Symport</keyword>
<evidence type="ECO:0000256" key="3">
    <source>
        <dbReference type="ARBA" id="ARBA00022692"/>
    </source>
</evidence>
<dbReference type="PANTHER" id="PTHR11662:SF457">
    <property type="entry name" value="MAJOR FACILITATOR SUPERFAMILY TRANSPORTER 3"/>
    <property type="match status" value="1"/>
</dbReference>
<evidence type="ECO:0000256" key="2">
    <source>
        <dbReference type="ARBA" id="ARBA00022448"/>
    </source>
</evidence>
<dbReference type="SUPFAM" id="SSF103473">
    <property type="entry name" value="MFS general substrate transporter"/>
    <property type="match status" value="1"/>
</dbReference>
<dbReference type="GO" id="GO:0016020">
    <property type="term" value="C:membrane"/>
    <property type="evidence" value="ECO:0007669"/>
    <property type="project" value="UniProtKB-SubCell"/>
</dbReference>
<dbReference type="PANTHER" id="PTHR11662">
    <property type="entry name" value="SOLUTE CARRIER FAMILY 17"/>
    <property type="match status" value="1"/>
</dbReference>
<feature type="transmembrane region" description="Helical" evidence="7">
    <location>
        <begin position="321"/>
        <end position="346"/>
    </location>
</feature>
<keyword evidence="9" id="KW-1185">Reference proteome</keyword>
<dbReference type="GO" id="GO:0006820">
    <property type="term" value="P:monoatomic anion transport"/>
    <property type="evidence" value="ECO:0007669"/>
    <property type="project" value="TreeGrafter"/>
</dbReference>
<dbReference type="InterPro" id="IPR011701">
    <property type="entry name" value="MFS"/>
</dbReference>
<evidence type="ECO:0000313" key="8">
    <source>
        <dbReference type="EMBL" id="KAK9720106.1"/>
    </source>
</evidence>
<keyword evidence="3 7" id="KW-0812">Transmembrane</keyword>
<keyword evidence="5 7" id="KW-1133">Transmembrane helix</keyword>
<dbReference type="InterPro" id="IPR050382">
    <property type="entry name" value="MFS_Na/Anion_cotransporter"/>
</dbReference>
<dbReference type="FunFam" id="1.20.1250.20:FF:000003">
    <property type="entry name" value="Solute carrier family 17 member 3"/>
    <property type="match status" value="1"/>
</dbReference>
<comment type="caution">
    <text evidence="8">The sequence shown here is derived from an EMBL/GenBank/DDBJ whole genome shotgun (WGS) entry which is preliminary data.</text>
</comment>
<name>A0AAW1KLL3_POPJA</name>
<evidence type="ECO:0000256" key="7">
    <source>
        <dbReference type="SAM" id="Phobius"/>
    </source>
</evidence>
<feature type="transmembrane region" description="Helical" evidence="7">
    <location>
        <begin position="85"/>
        <end position="104"/>
    </location>
</feature>
<feature type="transmembrane region" description="Helical" evidence="7">
    <location>
        <begin position="12"/>
        <end position="35"/>
    </location>
</feature>
<comment type="subcellular location">
    <subcellularLocation>
        <location evidence="1">Membrane</location>
        <topology evidence="1">Multi-pass membrane protein</topology>
    </subcellularLocation>
</comment>
<reference evidence="8 9" key="1">
    <citation type="journal article" date="2024" name="BMC Genomics">
        <title>De novo assembly and annotation of Popillia japonica's genome with initial clues to its potential as an invasive pest.</title>
        <authorList>
            <person name="Cucini C."/>
            <person name="Boschi S."/>
            <person name="Funari R."/>
            <person name="Cardaioli E."/>
            <person name="Iannotti N."/>
            <person name="Marturano G."/>
            <person name="Paoli F."/>
            <person name="Bruttini M."/>
            <person name="Carapelli A."/>
            <person name="Frati F."/>
            <person name="Nardi F."/>
        </authorList>
    </citation>
    <scope>NUCLEOTIDE SEQUENCE [LARGE SCALE GENOMIC DNA]</scope>
    <source>
        <strain evidence="8">DMR45628</strain>
    </source>
</reference>